<reference evidence="1 2" key="1">
    <citation type="submission" date="2019-05" db="EMBL/GenBank/DDBJ databases">
        <title>Another draft genome of Portunus trituberculatus and its Hox gene families provides insights of decapod evolution.</title>
        <authorList>
            <person name="Jeong J.-H."/>
            <person name="Song I."/>
            <person name="Kim S."/>
            <person name="Choi T."/>
            <person name="Kim D."/>
            <person name="Ryu S."/>
            <person name="Kim W."/>
        </authorList>
    </citation>
    <scope>NUCLEOTIDE SEQUENCE [LARGE SCALE GENOMIC DNA]</scope>
    <source>
        <tissue evidence="1">Muscle</tissue>
    </source>
</reference>
<dbReference type="Proteomes" id="UP000324222">
    <property type="component" value="Unassembled WGS sequence"/>
</dbReference>
<sequence>MVPKGTLRQVQHHYCFTGSPHTYCKHIAFLTAGCYRRCCCRRSIPPGTPIKPTNAYCLVATLVKRTTYVPGNNNDQCEAALHIIHFAAYLARLSRCVYR</sequence>
<accession>A0A5B7ICX1</accession>
<protein>
    <submittedName>
        <fullName evidence="1">Uncharacterized protein</fullName>
    </submittedName>
</protein>
<organism evidence="1 2">
    <name type="scientific">Portunus trituberculatus</name>
    <name type="common">Swimming crab</name>
    <name type="synonym">Neptunus trituberculatus</name>
    <dbReference type="NCBI Taxonomy" id="210409"/>
    <lineage>
        <taxon>Eukaryota</taxon>
        <taxon>Metazoa</taxon>
        <taxon>Ecdysozoa</taxon>
        <taxon>Arthropoda</taxon>
        <taxon>Crustacea</taxon>
        <taxon>Multicrustacea</taxon>
        <taxon>Malacostraca</taxon>
        <taxon>Eumalacostraca</taxon>
        <taxon>Eucarida</taxon>
        <taxon>Decapoda</taxon>
        <taxon>Pleocyemata</taxon>
        <taxon>Brachyura</taxon>
        <taxon>Eubrachyura</taxon>
        <taxon>Portunoidea</taxon>
        <taxon>Portunidae</taxon>
        <taxon>Portuninae</taxon>
        <taxon>Portunus</taxon>
    </lineage>
</organism>
<comment type="caution">
    <text evidence="1">The sequence shown here is derived from an EMBL/GenBank/DDBJ whole genome shotgun (WGS) entry which is preliminary data.</text>
</comment>
<dbReference type="AlphaFoldDB" id="A0A5B7ICX1"/>
<proteinExistence type="predicted"/>
<dbReference type="EMBL" id="VSRR010049325">
    <property type="protein sequence ID" value="MPC78778.1"/>
    <property type="molecule type" value="Genomic_DNA"/>
</dbReference>
<gene>
    <name evidence="1" type="ORF">E2C01_073275</name>
</gene>
<evidence type="ECO:0000313" key="1">
    <source>
        <dbReference type="EMBL" id="MPC78778.1"/>
    </source>
</evidence>
<keyword evidence="2" id="KW-1185">Reference proteome</keyword>
<evidence type="ECO:0000313" key="2">
    <source>
        <dbReference type="Proteomes" id="UP000324222"/>
    </source>
</evidence>
<name>A0A5B7ICX1_PORTR</name>